<feature type="coiled-coil region" evidence="5">
    <location>
        <begin position="343"/>
        <end position="443"/>
    </location>
</feature>
<evidence type="ECO:0000256" key="3">
    <source>
        <dbReference type="ARBA" id="ARBA00022490"/>
    </source>
</evidence>
<feature type="domain" description="RH1" evidence="7">
    <location>
        <begin position="15"/>
        <end position="103"/>
    </location>
</feature>
<feature type="domain" description="RH2" evidence="8">
    <location>
        <begin position="408"/>
        <end position="481"/>
    </location>
</feature>
<dbReference type="AlphaFoldDB" id="A0A811KQX2"/>
<dbReference type="PROSITE" id="PS51776">
    <property type="entry name" value="RH1"/>
    <property type="match status" value="1"/>
</dbReference>
<feature type="compositionally biased region" description="Basic and acidic residues" evidence="6">
    <location>
        <begin position="262"/>
        <end position="273"/>
    </location>
</feature>
<evidence type="ECO:0000256" key="2">
    <source>
        <dbReference type="ARBA" id="ARBA00009866"/>
    </source>
</evidence>
<dbReference type="EMBL" id="CAJFCW020000003">
    <property type="protein sequence ID" value="CAG9108287.1"/>
    <property type="molecule type" value="Genomic_DNA"/>
</dbReference>
<feature type="region of interest" description="Disordered" evidence="6">
    <location>
        <begin position="730"/>
        <end position="754"/>
    </location>
</feature>
<feature type="region of interest" description="Disordered" evidence="6">
    <location>
        <begin position="261"/>
        <end position="291"/>
    </location>
</feature>
<evidence type="ECO:0000313" key="10">
    <source>
        <dbReference type="Proteomes" id="UP000614601"/>
    </source>
</evidence>
<dbReference type="InterPro" id="IPR039911">
    <property type="entry name" value="JIP3/JIP4"/>
</dbReference>
<dbReference type="InterPro" id="IPR034743">
    <property type="entry name" value="RH1"/>
</dbReference>
<reference evidence="9" key="1">
    <citation type="submission" date="2020-09" db="EMBL/GenBank/DDBJ databases">
        <authorList>
            <person name="Kikuchi T."/>
        </authorList>
    </citation>
    <scope>NUCLEOTIDE SEQUENCE</scope>
    <source>
        <strain evidence="9">SH1</strain>
    </source>
</reference>
<feature type="coiled-coil region" evidence="5">
    <location>
        <begin position="76"/>
        <end position="170"/>
    </location>
</feature>
<comment type="similarity">
    <text evidence="2">Belongs to the JIP scaffold family.</text>
</comment>
<keyword evidence="4 5" id="KW-0175">Coiled coil</keyword>
<protein>
    <submittedName>
        <fullName evidence="9">Uncharacterized protein</fullName>
    </submittedName>
</protein>
<name>A0A811KQX2_9BILA</name>
<organism evidence="9 10">
    <name type="scientific">Bursaphelenchus okinawaensis</name>
    <dbReference type="NCBI Taxonomy" id="465554"/>
    <lineage>
        <taxon>Eukaryota</taxon>
        <taxon>Metazoa</taxon>
        <taxon>Ecdysozoa</taxon>
        <taxon>Nematoda</taxon>
        <taxon>Chromadorea</taxon>
        <taxon>Rhabditida</taxon>
        <taxon>Tylenchina</taxon>
        <taxon>Tylenchomorpha</taxon>
        <taxon>Aphelenchoidea</taxon>
        <taxon>Aphelenchoididae</taxon>
        <taxon>Bursaphelenchus</taxon>
    </lineage>
</organism>
<dbReference type="GO" id="GO:0030159">
    <property type="term" value="F:signaling receptor complex adaptor activity"/>
    <property type="evidence" value="ECO:0007669"/>
    <property type="project" value="TreeGrafter"/>
</dbReference>
<dbReference type="GO" id="GO:0005737">
    <property type="term" value="C:cytoplasm"/>
    <property type="evidence" value="ECO:0007669"/>
    <property type="project" value="UniProtKB-SubCell"/>
</dbReference>
<dbReference type="Proteomes" id="UP000783686">
    <property type="component" value="Unassembled WGS sequence"/>
</dbReference>
<keyword evidence="10" id="KW-1185">Reference proteome</keyword>
<feature type="region of interest" description="Disordered" evidence="6">
    <location>
        <begin position="787"/>
        <end position="806"/>
    </location>
</feature>
<dbReference type="OrthoDB" id="10256043at2759"/>
<proteinExistence type="inferred from homology"/>
<dbReference type="GO" id="GO:0016192">
    <property type="term" value="P:vesicle-mediated transport"/>
    <property type="evidence" value="ECO:0007669"/>
    <property type="project" value="TreeGrafter"/>
</dbReference>
<keyword evidence="3" id="KW-0963">Cytoplasm</keyword>
<dbReference type="Pfam" id="PF16471">
    <property type="entry name" value="JIP_LZII"/>
    <property type="match status" value="1"/>
</dbReference>
<comment type="caution">
    <text evidence="9">The sequence shown here is derived from an EMBL/GenBank/DDBJ whole genome shotgun (WGS) entry which is preliminary data.</text>
</comment>
<evidence type="ECO:0000256" key="6">
    <source>
        <dbReference type="SAM" id="MobiDB-lite"/>
    </source>
</evidence>
<evidence type="ECO:0000313" key="9">
    <source>
        <dbReference type="EMBL" id="CAD5217693.1"/>
    </source>
</evidence>
<dbReference type="Pfam" id="PF09744">
    <property type="entry name" value="RH1"/>
    <property type="match status" value="1"/>
</dbReference>
<dbReference type="PANTHER" id="PTHR13886:SF4">
    <property type="entry name" value="JNK-INTERACTING PROTEIN 3"/>
    <property type="match status" value="1"/>
</dbReference>
<evidence type="ECO:0000256" key="1">
    <source>
        <dbReference type="ARBA" id="ARBA00004496"/>
    </source>
</evidence>
<accession>A0A811KQX2</accession>
<dbReference type="EMBL" id="CAJFDH010000003">
    <property type="protein sequence ID" value="CAD5217693.1"/>
    <property type="molecule type" value="Genomic_DNA"/>
</dbReference>
<sequence length="1168" mass="132364">MNSSTTSLSSEVVYGANSVASEESARVMSEKVQMLASSIYKELELMIKKYGEDSVKELMPLVVNVLESLDTAYVDKDEHAVDVEMLKEENEQLLNQYERERQTRKQQDQKYLELEEHLTDQNRELETKVEQLEGNIRILELKARNANDHVSRCEERESELRGEYDKLHERYNDLLRTHIEHVERTKYQMGHDNFGMVLPSNPNRGGMAASVDANVRGISDLISATHMTQSTHASVNLANHISLEKDFHEEFGQDAEDLLNSSRKDGQDARNELEQEAPPDTDRSEEEEQDDGLVAQLTGALVDPAEFASAVNDAFIGMGREVDNLIKENTELLETKNALNVVKNDLIAQVDQLSSENEVIREELNSLEVNKMKQAEKIKELEQELKTVKEKINEEQPDEQDDVPMAQRKRFTRIEMARVLMERNQYKEKLMELQEAVKFTEMQRVKKMNHAQPQSKGRIWDFFSGLFGETPTPAPSKRPARSNSQVRKQRLTRTFDIDMDNVQEKRMSERRQQYKAVSQHMKKEDDSRTRAYGWSLPATSDAQETLRVPVPVCCRPLLDQQPSLRIWCASGSILYGGKDLNGRYITDDSSLYADPTKFWPSDETQQKLLLEQWPIWESSSLVWICSSNEKRSYVTVLDSNNPNCIIDCFSVCTSHLLCISSVPGALEDDVELTDPKGTYVRQGGYITNLPSDLAATETFGQVHWVDLRPSDVDDVPTFCSVDEKASPKRSRDFSISEVPADKNLEESGETVAPPKPVKRVGFEIMGLNDTSARSKVTLLEKAALTTQADPPTTAAEPAKPVETEQKDEVEMATYSNILPHIRDALNKYEKLQEMTTALPTMWMGLENDFIVVHSSTAEWRKCLLRIKMADAVLHILHYKGMVFAALANGTIAVFHRDPEGRWATDGYHIIRLGQATSSVCNMTIVEDKIWAAYRNCIVIIDPTDLTIETAFVAHPRKDSQVKHMVWAGEGVWVSIRLDSTIRLYHPQTLRHLQDVDIEPYLAVMLGNTKIDHLHLRITSLAVLNRKLWIGTGTGVIIAVPLSNEGNEKVEIGNDENKNEPASPGGLVRVYGNEKKDDAFIPYCNISQAQFSFHGHKDSVRFFLCVPADGVTKNMTSALESRKLLVTSGGDGYIDFRLGEDEPTDEPRVRDMSHLIVWENDTPNPYRQL</sequence>
<feature type="compositionally biased region" description="Basic and acidic residues" evidence="6">
    <location>
        <begin position="730"/>
        <end position="745"/>
    </location>
</feature>
<dbReference type="FunFam" id="1.20.5.1000:FF:000001">
    <property type="entry name" value="C-Jun-amino-terminal kinase-interacting protein 3 isoform X2"/>
    <property type="match status" value="1"/>
</dbReference>
<dbReference type="Gene3D" id="1.20.5.1000">
    <property type="entry name" value="arf6 gtpase in complex with a specific effector, jip4"/>
    <property type="match status" value="1"/>
</dbReference>
<comment type="subcellular location">
    <subcellularLocation>
        <location evidence="1">Cytoplasm</location>
    </subcellularLocation>
</comment>
<evidence type="ECO:0000259" key="8">
    <source>
        <dbReference type="PROSITE" id="PS51777"/>
    </source>
</evidence>
<gene>
    <name evidence="9" type="ORF">BOKJ2_LOCUS7215</name>
</gene>
<dbReference type="GO" id="GO:0005078">
    <property type="term" value="F:MAP-kinase scaffold activity"/>
    <property type="evidence" value="ECO:0007669"/>
    <property type="project" value="InterPro"/>
</dbReference>
<dbReference type="GO" id="GO:0019894">
    <property type="term" value="F:kinesin binding"/>
    <property type="evidence" value="ECO:0007669"/>
    <property type="project" value="TreeGrafter"/>
</dbReference>
<feature type="region of interest" description="Disordered" evidence="6">
    <location>
        <begin position="470"/>
        <end position="489"/>
    </location>
</feature>
<feature type="compositionally biased region" description="Acidic residues" evidence="6">
    <location>
        <begin position="274"/>
        <end position="291"/>
    </location>
</feature>
<evidence type="ECO:0000256" key="4">
    <source>
        <dbReference type="ARBA" id="ARBA00023054"/>
    </source>
</evidence>
<dbReference type="Proteomes" id="UP000614601">
    <property type="component" value="Unassembled WGS sequence"/>
</dbReference>
<dbReference type="InterPro" id="IPR032486">
    <property type="entry name" value="JIP_LZII"/>
</dbReference>
<dbReference type="GO" id="GO:0008432">
    <property type="term" value="F:JUN kinase binding"/>
    <property type="evidence" value="ECO:0007669"/>
    <property type="project" value="TreeGrafter"/>
</dbReference>
<dbReference type="Gene3D" id="1.20.58.1770">
    <property type="match status" value="1"/>
</dbReference>
<dbReference type="PROSITE" id="PS51777">
    <property type="entry name" value="RH2"/>
    <property type="match status" value="1"/>
</dbReference>
<dbReference type="PANTHER" id="PTHR13886">
    <property type="entry name" value="JNK/SAPK-ASSOCIATED PROTEIN"/>
    <property type="match status" value="1"/>
</dbReference>
<dbReference type="SUPFAM" id="SSF75011">
    <property type="entry name" value="3-carboxy-cis,cis-mucoante lactonizing enzyme"/>
    <property type="match status" value="1"/>
</dbReference>
<dbReference type="InterPro" id="IPR034744">
    <property type="entry name" value="RH2"/>
</dbReference>
<evidence type="ECO:0000259" key="7">
    <source>
        <dbReference type="PROSITE" id="PS51776"/>
    </source>
</evidence>
<evidence type="ECO:0000256" key="5">
    <source>
        <dbReference type="SAM" id="Coils"/>
    </source>
</evidence>
<dbReference type="Pfam" id="PF19056">
    <property type="entry name" value="WD40_2"/>
    <property type="match status" value="1"/>
</dbReference>